<evidence type="ECO:0000256" key="1">
    <source>
        <dbReference type="ARBA" id="ARBA00004648"/>
    </source>
</evidence>
<evidence type="ECO:0000256" key="2">
    <source>
        <dbReference type="ARBA" id="ARBA00023015"/>
    </source>
</evidence>
<evidence type="ECO:0000256" key="7">
    <source>
        <dbReference type="SAM" id="MobiDB-lite"/>
    </source>
</evidence>
<feature type="region of interest" description="Disordered" evidence="7">
    <location>
        <begin position="63"/>
        <end position="91"/>
    </location>
</feature>
<evidence type="ECO:0000313" key="10">
    <source>
        <dbReference type="Proteomes" id="UP001154078"/>
    </source>
</evidence>
<comment type="subcellular location">
    <subcellularLocation>
        <location evidence="1">Endoplasmic reticulum membrane</location>
        <topology evidence="1">Single-pass type II membrane protein</topology>
    </subcellularLocation>
</comment>
<evidence type="ECO:0000256" key="6">
    <source>
        <dbReference type="SAM" id="Coils"/>
    </source>
</evidence>
<organism evidence="9 10">
    <name type="scientific">Brassicogethes aeneus</name>
    <name type="common">Rape pollen beetle</name>
    <name type="synonym">Meligethes aeneus</name>
    <dbReference type="NCBI Taxonomy" id="1431903"/>
    <lineage>
        <taxon>Eukaryota</taxon>
        <taxon>Metazoa</taxon>
        <taxon>Ecdysozoa</taxon>
        <taxon>Arthropoda</taxon>
        <taxon>Hexapoda</taxon>
        <taxon>Insecta</taxon>
        <taxon>Pterygota</taxon>
        <taxon>Neoptera</taxon>
        <taxon>Endopterygota</taxon>
        <taxon>Coleoptera</taxon>
        <taxon>Polyphaga</taxon>
        <taxon>Cucujiformia</taxon>
        <taxon>Nitidulidae</taxon>
        <taxon>Meligethinae</taxon>
        <taxon>Brassicogethes</taxon>
    </lineage>
</organism>
<dbReference type="PANTHER" id="PTHR45996:SF3">
    <property type="entry name" value="CREB-H TRANSCRIPTION FACTOR HOMOLOG LET-607"/>
    <property type="match status" value="1"/>
</dbReference>
<dbReference type="SUPFAM" id="SSF57959">
    <property type="entry name" value="Leucine zipper domain"/>
    <property type="match status" value="1"/>
</dbReference>
<feature type="domain" description="BZIP" evidence="8">
    <location>
        <begin position="260"/>
        <end position="323"/>
    </location>
</feature>
<keyword evidence="4" id="KW-0804">Transcription</keyword>
<proteinExistence type="predicted"/>
<feature type="coiled-coil region" evidence="6">
    <location>
        <begin position="285"/>
        <end position="326"/>
    </location>
</feature>
<dbReference type="SMART" id="SM00338">
    <property type="entry name" value="BRLZ"/>
    <property type="match status" value="1"/>
</dbReference>
<name>A0A9P0BHU8_BRAAE</name>
<keyword evidence="10" id="KW-1185">Reference proteome</keyword>
<dbReference type="OrthoDB" id="674948at2759"/>
<evidence type="ECO:0000256" key="5">
    <source>
        <dbReference type="ARBA" id="ARBA00023242"/>
    </source>
</evidence>
<dbReference type="GO" id="GO:0000978">
    <property type="term" value="F:RNA polymerase II cis-regulatory region sequence-specific DNA binding"/>
    <property type="evidence" value="ECO:0007669"/>
    <property type="project" value="TreeGrafter"/>
</dbReference>
<keyword evidence="3" id="KW-0238">DNA-binding</keyword>
<dbReference type="Pfam" id="PF00170">
    <property type="entry name" value="bZIP_1"/>
    <property type="match status" value="1"/>
</dbReference>
<dbReference type="Proteomes" id="UP001154078">
    <property type="component" value="Chromosome 8"/>
</dbReference>
<sequence length="526" mass="59351">MNIDDILNSSGDEDHVGIGNMDVSLNYENPELMSSDFFDSVLSLENNLDEGFFPNFEDDVNLSSDSSSHMDEVLSPQSLYSESEKSSTSTDILEDQGSMINGLDTFEDPILMSFMEPINNKTSKNKPTKILIQNPNNKKSISKPILQNAQIKKGPKSKPQILKVHSMSNNGRPVLLPLSVKSIKILNSNADVTSLTNSLKRRKVETHTIQSVEDDDTNVVSSTNNQYPALSLTNEEKRLLAKEGIQLPTHHPLTKNEERELKRIRRKIRNKISAQDSRKRKKEYVDGLEERVKRGSEENKNLLQRVKELQRQNKNLIAHVSRLQALICKSTGSKATPSTCLMVVLLSALLVSLPNMRLFEKQQLSTEQEQVAIRRSLLSSPIAEDENINMEEFLLFKDEDNEFEAKFGEDVIDIDNATEKEVSKFLEEMGKKYEGASEKNSSEKMSMFNKVVETVKNFLDKDKSLFGKSSDYGGSFSNKQGFIEPEIDDYAVKEEPPSKRIKLNSDASNVVTVHANYNTITDTKDK</sequence>
<dbReference type="PROSITE" id="PS50217">
    <property type="entry name" value="BZIP"/>
    <property type="match status" value="1"/>
</dbReference>
<dbReference type="GO" id="GO:0000981">
    <property type="term" value="F:DNA-binding transcription factor activity, RNA polymerase II-specific"/>
    <property type="evidence" value="ECO:0007669"/>
    <property type="project" value="TreeGrafter"/>
</dbReference>
<dbReference type="PANTHER" id="PTHR45996">
    <property type="entry name" value="AGAP001464-PB"/>
    <property type="match status" value="1"/>
</dbReference>
<dbReference type="CDD" id="cd14689">
    <property type="entry name" value="bZIP_CREB3"/>
    <property type="match status" value="1"/>
</dbReference>
<dbReference type="GO" id="GO:0005789">
    <property type="term" value="C:endoplasmic reticulum membrane"/>
    <property type="evidence" value="ECO:0007669"/>
    <property type="project" value="UniProtKB-SubCell"/>
</dbReference>
<dbReference type="Gene3D" id="1.20.5.170">
    <property type="match status" value="1"/>
</dbReference>
<dbReference type="InterPro" id="IPR046347">
    <property type="entry name" value="bZIP_sf"/>
</dbReference>
<evidence type="ECO:0000313" key="9">
    <source>
        <dbReference type="EMBL" id="CAH0562360.1"/>
    </source>
</evidence>
<evidence type="ECO:0000256" key="3">
    <source>
        <dbReference type="ARBA" id="ARBA00023125"/>
    </source>
</evidence>
<dbReference type="EMBL" id="OV121139">
    <property type="protein sequence ID" value="CAH0562360.1"/>
    <property type="molecule type" value="Genomic_DNA"/>
</dbReference>
<keyword evidence="2" id="KW-0805">Transcription regulation</keyword>
<feature type="compositionally biased region" description="Low complexity" evidence="7">
    <location>
        <begin position="75"/>
        <end position="89"/>
    </location>
</feature>
<dbReference type="GO" id="GO:0005634">
    <property type="term" value="C:nucleus"/>
    <property type="evidence" value="ECO:0007669"/>
    <property type="project" value="UniProtKB-ARBA"/>
</dbReference>
<accession>A0A9P0BHU8</accession>
<gene>
    <name evidence="9" type="ORF">MELIAE_LOCUS11489</name>
</gene>
<dbReference type="AlphaFoldDB" id="A0A9P0BHU8"/>
<protein>
    <recommendedName>
        <fullName evidence="8">BZIP domain-containing protein</fullName>
    </recommendedName>
</protein>
<evidence type="ECO:0000259" key="8">
    <source>
        <dbReference type="PROSITE" id="PS50217"/>
    </source>
</evidence>
<dbReference type="InterPro" id="IPR004827">
    <property type="entry name" value="bZIP"/>
</dbReference>
<reference evidence="9" key="1">
    <citation type="submission" date="2021-12" db="EMBL/GenBank/DDBJ databases">
        <authorList>
            <person name="King R."/>
        </authorList>
    </citation>
    <scope>NUCLEOTIDE SEQUENCE</scope>
</reference>
<evidence type="ECO:0000256" key="4">
    <source>
        <dbReference type="ARBA" id="ARBA00023163"/>
    </source>
</evidence>
<keyword evidence="5" id="KW-0539">Nucleus</keyword>
<keyword evidence="6" id="KW-0175">Coiled coil</keyword>
<dbReference type="InterPro" id="IPR051381">
    <property type="entry name" value="CREB_ATF_subfamily"/>
</dbReference>